<accession>A0A6C0LNR3</accession>
<evidence type="ECO:0008006" key="2">
    <source>
        <dbReference type="Google" id="ProtNLM"/>
    </source>
</evidence>
<sequence>MNRNEIIRELASEMVNGICVEIGTHKGEFAEEILKTFPTCTLYCIDPYCSYPEYDDTINKTTGDAIYIDTSMRLKDIYGDRVHFIREFSSKAVSLIPDQIDFLYIDGNHSYPFVKQDLELYYPKMKSNRYILGDDAVDLDGIPRNSAGDVLVEWVSGAYGYYGVVKAFREFTAKNNLYGSLIGNQYLVCIGSLETGFELPSFSVGSKQ</sequence>
<organism evidence="1">
    <name type="scientific">viral metagenome</name>
    <dbReference type="NCBI Taxonomy" id="1070528"/>
    <lineage>
        <taxon>unclassified sequences</taxon>
        <taxon>metagenomes</taxon>
        <taxon>organismal metagenomes</taxon>
    </lineage>
</organism>
<proteinExistence type="predicted"/>
<name>A0A6C0LNR3_9ZZZZ</name>
<dbReference type="Gene3D" id="3.40.50.150">
    <property type="entry name" value="Vaccinia Virus protein VP39"/>
    <property type="match status" value="1"/>
</dbReference>
<dbReference type="Pfam" id="PF13578">
    <property type="entry name" value="Methyltransf_24"/>
    <property type="match status" value="1"/>
</dbReference>
<dbReference type="InterPro" id="IPR029063">
    <property type="entry name" value="SAM-dependent_MTases_sf"/>
</dbReference>
<protein>
    <recommendedName>
        <fullName evidence="2">Methyltransferase</fullName>
    </recommendedName>
</protein>
<dbReference type="EMBL" id="MN740539">
    <property type="protein sequence ID" value="QHU32379.1"/>
    <property type="molecule type" value="Genomic_DNA"/>
</dbReference>
<dbReference type="SUPFAM" id="SSF53335">
    <property type="entry name" value="S-adenosyl-L-methionine-dependent methyltransferases"/>
    <property type="match status" value="1"/>
</dbReference>
<reference evidence="1" key="1">
    <citation type="journal article" date="2020" name="Nature">
        <title>Giant virus diversity and host interactions through global metagenomics.</title>
        <authorList>
            <person name="Schulz F."/>
            <person name="Roux S."/>
            <person name="Paez-Espino D."/>
            <person name="Jungbluth S."/>
            <person name="Walsh D.A."/>
            <person name="Denef V.J."/>
            <person name="McMahon K.D."/>
            <person name="Konstantinidis K.T."/>
            <person name="Eloe-Fadrosh E.A."/>
            <person name="Kyrpides N.C."/>
            <person name="Woyke T."/>
        </authorList>
    </citation>
    <scope>NUCLEOTIDE SEQUENCE</scope>
    <source>
        <strain evidence="1">GVMAG-M-3300027963-9</strain>
    </source>
</reference>
<evidence type="ECO:0000313" key="1">
    <source>
        <dbReference type="EMBL" id="QHU32379.1"/>
    </source>
</evidence>
<dbReference type="AlphaFoldDB" id="A0A6C0LNR3"/>